<evidence type="ECO:0000259" key="2">
    <source>
        <dbReference type="PROSITE" id="PS50042"/>
    </source>
</evidence>
<organism evidence="3 4">
    <name type="scientific">Nocardiopsis mangrovi</name>
    <dbReference type="NCBI Taxonomy" id="1179818"/>
    <lineage>
        <taxon>Bacteria</taxon>
        <taxon>Bacillati</taxon>
        <taxon>Actinomycetota</taxon>
        <taxon>Actinomycetes</taxon>
        <taxon>Streptosporangiales</taxon>
        <taxon>Nocardiopsidaceae</taxon>
        <taxon>Nocardiopsis</taxon>
    </lineage>
</organism>
<dbReference type="Pfam" id="PF19307">
    <property type="entry name" value="SrpI-like"/>
    <property type="match status" value="1"/>
</dbReference>
<name>A0ABV9DYD9_9ACTN</name>
<keyword evidence="4" id="KW-1185">Reference proteome</keyword>
<dbReference type="InterPro" id="IPR050397">
    <property type="entry name" value="Env_Response_Regulators"/>
</dbReference>
<dbReference type="InterPro" id="IPR049817">
    <property type="entry name" value="Encap_f2b"/>
</dbReference>
<dbReference type="PROSITE" id="PS50042">
    <property type="entry name" value="CNMP_BINDING_3"/>
    <property type="match status" value="1"/>
</dbReference>
<evidence type="ECO:0000313" key="3">
    <source>
        <dbReference type="EMBL" id="MFC4563349.1"/>
    </source>
</evidence>
<dbReference type="InterPro" id="IPR014710">
    <property type="entry name" value="RmlC-like_jellyroll"/>
</dbReference>
<dbReference type="RefSeq" id="WP_378575480.1">
    <property type="nucleotide sequence ID" value="NZ_JBHSFQ010000014.1"/>
</dbReference>
<dbReference type="PANTHER" id="PTHR24567">
    <property type="entry name" value="CRP FAMILY TRANSCRIPTIONAL REGULATORY PROTEIN"/>
    <property type="match status" value="1"/>
</dbReference>
<protein>
    <submittedName>
        <fullName evidence="3">Family 2B encapsulin nanocompartment shell protein</fullName>
    </submittedName>
</protein>
<comment type="caution">
    <text evidence="3">The sequence shown here is derived from an EMBL/GenBank/DDBJ whole genome shotgun (WGS) entry which is preliminary data.</text>
</comment>
<accession>A0ABV9DYD9</accession>
<feature type="region of interest" description="Disordered" evidence="1">
    <location>
        <begin position="308"/>
        <end position="328"/>
    </location>
</feature>
<evidence type="ECO:0000256" key="1">
    <source>
        <dbReference type="SAM" id="MobiDB-lite"/>
    </source>
</evidence>
<dbReference type="Gene3D" id="2.60.120.10">
    <property type="entry name" value="Jelly Rolls"/>
    <property type="match status" value="1"/>
</dbReference>
<feature type="compositionally biased region" description="Polar residues" evidence="1">
    <location>
        <begin position="310"/>
        <end position="320"/>
    </location>
</feature>
<dbReference type="InterPro" id="IPR045641">
    <property type="entry name" value="SrpI-like"/>
</dbReference>
<reference evidence="4" key="1">
    <citation type="journal article" date="2019" name="Int. J. Syst. Evol. Microbiol.">
        <title>The Global Catalogue of Microorganisms (GCM) 10K type strain sequencing project: providing services to taxonomists for standard genome sequencing and annotation.</title>
        <authorList>
            <consortium name="The Broad Institute Genomics Platform"/>
            <consortium name="The Broad Institute Genome Sequencing Center for Infectious Disease"/>
            <person name="Wu L."/>
            <person name="Ma J."/>
        </authorList>
    </citation>
    <scope>NUCLEOTIDE SEQUENCE [LARGE SCALE GENOMIC DNA]</scope>
    <source>
        <strain evidence="4">XZYJ18</strain>
    </source>
</reference>
<dbReference type="NCBIfam" id="NF041163">
    <property type="entry name" value="encap_f2b"/>
    <property type="match status" value="1"/>
</dbReference>
<feature type="domain" description="Cyclic nucleotide-binding" evidence="2">
    <location>
        <begin position="102"/>
        <end position="214"/>
    </location>
</feature>
<dbReference type="Proteomes" id="UP001595923">
    <property type="component" value="Unassembled WGS sequence"/>
</dbReference>
<sequence length="464" mass="49660">MTDPGAEGAAATTLSLSTAAARNLSSTTKTPPQMRGISPRWLIRALPWVRMQAGTYRVNRRLTYAPGGGRVAFMRAGQGIRVVPPTLAELPPLRGLAPSPVLEDLSGRFEQHEYVPGDVIAAEGAPVDRVVLVVHGKARRLGTGEFGDPVVLGTLTGGDHVGSEALAGGDSRWAATVRAATACTVLVLPRAAFDRAVADTPLLREHIDRAAARPAPPANKHGEADIALSAGHEGEEVLPGTFVDYEVAPREYELSAAQTVLRVHSRVADLYDQPMDQVEQQLRLTIEALRERQESELVNNRDFGLLHNADPNQRISTRTGPPTPDDLDELISRRRKTRYVLAHPRAVAAFGRACTARGIEPGLATVEGAAVTAWRGIPVLPCDKIPISRAGTTSIIAMRTGEDDAGVVGLHQTGIPDEYRPGLSVRFLGINEKAVISYLVSTYYSAAVLVPDALGVLENVEIGR</sequence>
<dbReference type="InterPro" id="IPR000595">
    <property type="entry name" value="cNMP-bd_dom"/>
</dbReference>
<proteinExistence type="predicted"/>
<dbReference type="EMBL" id="JBHSFQ010000014">
    <property type="protein sequence ID" value="MFC4563349.1"/>
    <property type="molecule type" value="Genomic_DNA"/>
</dbReference>
<dbReference type="InterPro" id="IPR018490">
    <property type="entry name" value="cNMP-bd_dom_sf"/>
</dbReference>
<dbReference type="SUPFAM" id="SSF51206">
    <property type="entry name" value="cAMP-binding domain-like"/>
    <property type="match status" value="1"/>
</dbReference>
<dbReference type="PANTHER" id="PTHR24567:SF74">
    <property type="entry name" value="HTH-TYPE TRANSCRIPTIONAL REGULATOR ARCR"/>
    <property type="match status" value="1"/>
</dbReference>
<gene>
    <name evidence="3" type="ORF">ACFO4E_15910</name>
</gene>
<dbReference type="SMART" id="SM00100">
    <property type="entry name" value="cNMP"/>
    <property type="match status" value="1"/>
</dbReference>
<evidence type="ECO:0000313" key="4">
    <source>
        <dbReference type="Proteomes" id="UP001595923"/>
    </source>
</evidence>
<dbReference type="Pfam" id="PF00027">
    <property type="entry name" value="cNMP_binding"/>
    <property type="match status" value="1"/>
</dbReference>
<dbReference type="CDD" id="cd00038">
    <property type="entry name" value="CAP_ED"/>
    <property type="match status" value="1"/>
</dbReference>